<organism evidence="3 5">
    <name type="scientific">Bordetella bronchialis</name>
    <dbReference type="NCBI Taxonomy" id="463025"/>
    <lineage>
        <taxon>Bacteria</taxon>
        <taxon>Pseudomonadati</taxon>
        <taxon>Pseudomonadota</taxon>
        <taxon>Betaproteobacteria</taxon>
        <taxon>Burkholderiales</taxon>
        <taxon>Alcaligenaceae</taxon>
        <taxon>Bordetella</taxon>
    </lineage>
</organism>
<feature type="region of interest" description="Disordered" evidence="1">
    <location>
        <begin position="1"/>
        <end position="24"/>
    </location>
</feature>
<dbReference type="Proteomes" id="UP000092213">
    <property type="component" value="Chromosome"/>
</dbReference>
<protein>
    <submittedName>
        <fullName evidence="3">Uncharacterized protein</fullName>
    </submittedName>
</protein>
<dbReference type="EMBL" id="CP016171">
    <property type="protein sequence ID" value="ANN72623.1"/>
    <property type="molecule type" value="Genomic_DNA"/>
</dbReference>
<evidence type="ECO:0000256" key="1">
    <source>
        <dbReference type="SAM" id="MobiDB-lite"/>
    </source>
</evidence>
<accession>A0A193FK95</accession>
<dbReference type="STRING" id="463025.BAU08_15830"/>
<dbReference type="EMBL" id="CP016170">
    <property type="protein sequence ID" value="ANN67534.1"/>
    <property type="molecule type" value="Genomic_DNA"/>
</dbReference>
<proteinExistence type="predicted"/>
<dbReference type="Proteomes" id="UP000091897">
    <property type="component" value="Chromosome"/>
</dbReference>
<dbReference type="AlphaFoldDB" id="A0A193FK95"/>
<sequence length="84" mass="8419">MNITSIGASPALPTPAGRPAPQDGLMDWLPSVSAVAGAVGDWLESYVTPTLAQAVAASDAAQVGDLMIHGRDGAVLAPRPPATE</sequence>
<dbReference type="OrthoDB" id="9902463at2"/>
<name>A0A193FK95_9BORD</name>
<reference evidence="4 5" key="1">
    <citation type="submission" date="2016-06" db="EMBL/GenBank/DDBJ databases">
        <title>Complete genome sequences of Bordetella bronchialis and Bordetella flabilis.</title>
        <authorList>
            <person name="LiPuma J.J."/>
            <person name="Spilker T."/>
        </authorList>
    </citation>
    <scope>NUCLEOTIDE SEQUENCE [LARGE SCALE GENOMIC DNA]</scope>
    <source>
        <strain evidence="3 5">AU17976</strain>
        <strain evidence="2 4">AU3182</strain>
    </source>
</reference>
<dbReference type="RefSeq" id="WP_066351356.1">
    <property type="nucleotide sequence ID" value="NZ_CBCSFJ010000001.1"/>
</dbReference>
<evidence type="ECO:0000313" key="5">
    <source>
        <dbReference type="Proteomes" id="UP000092213"/>
    </source>
</evidence>
<dbReference type="KEGG" id="bbro:BAU06_15600"/>
<evidence type="ECO:0000313" key="3">
    <source>
        <dbReference type="EMBL" id="ANN72623.1"/>
    </source>
</evidence>
<evidence type="ECO:0000313" key="4">
    <source>
        <dbReference type="Proteomes" id="UP000091897"/>
    </source>
</evidence>
<gene>
    <name evidence="2" type="ORF">BAU06_15600</name>
    <name evidence="3" type="ORF">BAU08_15830</name>
</gene>
<keyword evidence="4" id="KW-1185">Reference proteome</keyword>
<evidence type="ECO:0000313" key="2">
    <source>
        <dbReference type="EMBL" id="ANN67534.1"/>
    </source>
</evidence>